<dbReference type="EMBL" id="KL659480">
    <property type="protein sequence ID" value="KFA69474.1"/>
    <property type="molecule type" value="Genomic_DNA"/>
</dbReference>
<accession>A0A084QZT9</accession>
<keyword evidence="2" id="KW-1185">Reference proteome</keyword>
<dbReference type="InParanoid" id="A0A084QZT9"/>
<gene>
    <name evidence="1" type="ORF">S40285_10234</name>
</gene>
<organism evidence="1 2">
    <name type="scientific">Stachybotrys chlorohalonatus (strain IBT 40285)</name>
    <dbReference type="NCBI Taxonomy" id="1283841"/>
    <lineage>
        <taxon>Eukaryota</taxon>
        <taxon>Fungi</taxon>
        <taxon>Dikarya</taxon>
        <taxon>Ascomycota</taxon>
        <taxon>Pezizomycotina</taxon>
        <taxon>Sordariomycetes</taxon>
        <taxon>Hypocreomycetidae</taxon>
        <taxon>Hypocreales</taxon>
        <taxon>Stachybotryaceae</taxon>
        <taxon>Stachybotrys</taxon>
    </lineage>
</organism>
<dbReference type="Proteomes" id="UP000028524">
    <property type="component" value="Unassembled WGS sequence"/>
</dbReference>
<dbReference type="AlphaFoldDB" id="A0A084QZT9"/>
<evidence type="ECO:0000313" key="2">
    <source>
        <dbReference type="Proteomes" id="UP000028524"/>
    </source>
</evidence>
<dbReference type="HOGENOM" id="CLU_2591349_0_0_1"/>
<protein>
    <submittedName>
        <fullName evidence="1">Uncharacterized protein</fullName>
    </submittedName>
</protein>
<evidence type="ECO:0000313" key="1">
    <source>
        <dbReference type="EMBL" id="KFA69474.1"/>
    </source>
</evidence>
<name>A0A084QZT9_STAC4</name>
<reference evidence="1 2" key="1">
    <citation type="journal article" date="2014" name="BMC Genomics">
        <title>Comparative genome sequencing reveals chemotype-specific gene clusters in the toxigenic black mold Stachybotrys.</title>
        <authorList>
            <person name="Semeiks J."/>
            <person name="Borek D."/>
            <person name="Otwinowski Z."/>
            <person name="Grishin N.V."/>
        </authorList>
    </citation>
    <scope>NUCLEOTIDE SEQUENCE [LARGE SCALE GENOMIC DNA]</scope>
    <source>
        <strain evidence="1 2">IBT 40285</strain>
    </source>
</reference>
<sequence>MRYATITSILGPPHGLLAQDSPSIGGFDTFRDPLGATFTDTINVYETDTHNFVDPVPRPIRGKLTAARKLAVMEHQVCAN</sequence>
<proteinExistence type="predicted"/>